<dbReference type="HOGENOM" id="CLU_064827_4_1_9"/>
<dbReference type="eggNOG" id="COG0663">
    <property type="taxonomic scope" value="Bacteria"/>
</dbReference>
<keyword evidence="2" id="KW-1185">Reference proteome</keyword>
<reference evidence="2" key="1">
    <citation type="submission" date="2008-08" db="EMBL/GenBank/DDBJ databases">
        <title>The complete genome sequence of Coprothermobacter proteolyticus strain ATCC 5245 / DSM 5265 / BT.</title>
        <authorList>
            <person name="Dodson R.J."/>
            <person name="Durkin A.S."/>
            <person name="Wu M."/>
            <person name="Eisen J."/>
            <person name="Sutton G."/>
        </authorList>
    </citation>
    <scope>NUCLEOTIDE SEQUENCE [LARGE SCALE GENOMIC DNA]</scope>
    <source>
        <strain evidence="2">ATCC 35245 / DSM 5265 / OCM 4 / BT</strain>
    </source>
</reference>
<dbReference type="InterPro" id="IPR050484">
    <property type="entry name" value="Transf_Hexapept/Carb_Anhydrase"/>
</dbReference>
<reference evidence="1 2" key="2">
    <citation type="journal article" date="2014" name="Genome Announc.">
        <title>Complete Genome Sequence of Coprothermobacter proteolyticus DSM 5265.</title>
        <authorList>
            <person name="Alexiev A."/>
            <person name="Coil D.A."/>
            <person name="Badger J.H."/>
            <person name="Enticknap J."/>
            <person name="Ward N."/>
            <person name="Robb F.T."/>
            <person name="Eisen J.A."/>
        </authorList>
    </citation>
    <scope>NUCLEOTIDE SEQUENCE [LARGE SCALE GENOMIC DNA]</scope>
    <source>
        <strain evidence="2">ATCC 35245 / DSM 5265 / OCM 4 / BT</strain>
    </source>
</reference>
<dbReference type="PANTHER" id="PTHR13061:SF29">
    <property type="entry name" value="GAMMA CARBONIC ANHYDRASE-LIKE 1, MITOCHONDRIAL-RELATED"/>
    <property type="match status" value="1"/>
</dbReference>
<dbReference type="PANTHER" id="PTHR13061">
    <property type="entry name" value="DYNACTIN SUBUNIT P25"/>
    <property type="match status" value="1"/>
</dbReference>
<dbReference type="SUPFAM" id="SSF51161">
    <property type="entry name" value="Trimeric LpxA-like enzymes"/>
    <property type="match status" value="1"/>
</dbReference>
<dbReference type="CDD" id="cd04645">
    <property type="entry name" value="LbH_gamma_CA_like"/>
    <property type="match status" value="1"/>
</dbReference>
<dbReference type="AlphaFoldDB" id="B5Y950"/>
<dbReference type="KEGG" id="cpo:COPRO5265_0973"/>
<dbReference type="InterPro" id="IPR011004">
    <property type="entry name" value="Trimer_LpxA-like_sf"/>
</dbReference>
<dbReference type="Pfam" id="PF00132">
    <property type="entry name" value="Hexapep"/>
    <property type="match status" value="1"/>
</dbReference>
<name>B5Y950_COPPD</name>
<evidence type="ECO:0000313" key="2">
    <source>
        <dbReference type="Proteomes" id="UP000001732"/>
    </source>
</evidence>
<dbReference type="RefSeq" id="WP_012543665.1">
    <property type="nucleotide sequence ID" value="NC_011295.1"/>
</dbReference>
<protein>
    <submittedName>
        <fullName evidence="1">Putative carbonic anhydrase</fullName>
    </submittedName>
</protein>
<dbReference type="OrthoDB" id="9803036at2"/>
<sequence>MVLEYDGKIPTVDETAFIHDMAFVSGEVYIGKDVFILPFASIRGDMNAIYIGEGSNIQDNAVVHVTDTLPTKIGDYVTVGHGAILHGCSVGNNVLIGMGAIVLDGAQIEDNVLVAAGTLIPPRKRIPSGSLVVGNPYKIVRTLSEEEIQGIKENALDYIKLKDKYMTAFAE</sequence>
<accession>B5Y950</accession>
<proteinExistence type="predicted"/>
<gene>
    <name evidence="1" type="primary">paaY</name>
    <name evidence="1" type="ordered locus">COPRO5265_0973</name>
</gene>
<dbReference type="InterPro" id="IPR047324">
    <property type="entry name" value="LbH_gamma_CA-like"/>
</dbReference>
<dbReference type="STRING" id="309798.COPRO5265_0973"/>
<dbReference type="InterPro" id="IPR001451">
    <property type="entry name" value="Hexapep"/>
</dbReference>
<dbReference type="Proteomes" id="UP000001732">
    <property type="component" value="Chromosome"/>
</dbReference>
<organism evidence="1 2">
    <name type="scientific">Coprothermobacter proteolyticus (strain ATCC 35245 / DSM 5265 / OCM 4 / BT)</name>
    <dbReference type="NCBI Taxonomy" id="309798"/>
    <lineage>
        <taxon>Bacteria</taxon>
        <taxon>Pseudomonadati</taxon>
        <taxon>Coprothermobacterota</taxon>
        <taxon>Coprothermobacteria</taxon>
        <taxon>Coprothermobacterales</taxon>
        <taxon>Coprothermobacteraceae</taxon>
        <taxon>Coprothermobacter</taxon>
    </lineage>
</organism>
<dbReference type="EMBL" id="CP001145">
    <property type="protein sequence ID" value="ACI17013.1"/>
    <property type="molecule type" value="Genomic_DNA"/>
</dbReference>
<evidence type="ECO:0000313" key="1">
    <source>
        <dbReference type="EMBL" id="ACI17013.1"/>
    </source>
</evidence>
<dbReference type="Gene3D" id="2.160.10.10">
    <property type="entry name" value="Hexapeptide repeat proteins"/>
    <property type="match status" value="1"/>
</dbReference>